<sequence>VARLLYPFQSPDSLVLQDWPLLGCYLAGSVPCWLASPRSPLTPLLPRASLACCPAARTPVEGCACVSAASACPSPLLRNTPWLCPLLSAALVIIWLSSSAKTWWLATFFDLRYSGALRATSSTSQSGEASTSNQSQNDQ</sequence>
<proteinExistence type="predicted"/>
<reference evidence="2" key="1">
    <citation type="journal article" date="2013" name="Nature">
        <title>Draft genome of the wheat A-genome progenitor Triticum urartu.</title>
        <authorList>
            <person name="Ling H.Q."/>
            <person name="Zhao S."/>
            <person name="Liu D."/>
            <person name="Wang J."/>
            <person name="Sun H."/>
            <person name="Zhang C."/>
            <person name="Fan H."/>
            <person name="Li D."/>
            <person name="Dong L."/>
            <person name="Tao Y."/>
            <person name="Gao C."/>
            <person name="Wu H."/>
            <person name="Li Y."/>
            <person name="Cui Y."/>
            <person name="Guo X."/>
            <person name="Zheng S."/>
            <person name="Wang B."/>
            <person name="Yu K."/>
            <person name="Liang Q."/>
            <person name="Yang W."/>
            <person name="Lou X."/>
            <person name="Chen J."/>
            <person name="Feng M."/>
            <person name="Jian J."/>
            <person name="Zhang X."/>
            <person name="Luo G."/>
            <person name="Jiang Y."/>
            <person name="Liu J."/>
            <person name="Wang Z."/>
            <person name="Sha Y."/>
            <person name="Zhang B."/>
            <person name="Wu H."/>
            <person name="Tang D."/>
            <person name="Shen Q."/>
            <person name="Xue P."/>
            <person name="Zou S."/>
            <person name="Wang X."/>
            <person name="Liu X."/>
            <person name="Wang F."/>
            <person name="Yang Y."/>
            <person name="An X."/>
            <person name="Dong Z."/>
            <person name="Zhang K."/>
            <person name="Zhang X."/>
            <person name="Luo M.C."/>
            <person name="Dvorak J."/>
            <person name="Tong Y."/>
            <person name="Wang J."/>
            <person name="Yang H."/>
            <person name="Li Z."/>
            <person name="Wang D."/>
            <person name="Zhang A."/>
            <person name="Wang J."/>
        </authorList>
    </citation>
    <scope>NUCLEOTIDE SEQUENCE</scope>
    <source>
        <strain evidence="2">cv. G1812</strain>
    </source>
</reference>
<dbReference type="AlphaFoldDB" id="A0A8R7PRH3"/>
<reference evidence="1" key="2">
    <citation type="submission" date="2018-03" db="EMBL/GenBank/DDBJ databases">
        <title>The Triticum urartu genome reveals the dynamic nature of wheat genome evolution.</title>
        <authorList>
            <person name="Ling H."/>
            <person name="Ma B."/>
            <person name="Shi X."/>
            <person name="Liu H."/>
            <person name="Dong L."/>
            <person name="Sun H."/>
            <person name="Cao Y."/>
            <person name="Gao Q."/>
            <person name="Zheng S."/>
            <person name="Li Y."/>
            <person name="Yu Y."/>
            <person name="Du H."/>
            <person name="Qi M."/>
            <person name="Li Y."/>
            <person name="Yu H."/>
            <person name="Cui Y."/>
            <person name="Wang N."/>
            <person name="Chen C."/>
            <person name="Wu H."/>
            <person name="Zhao Y."/>
            <person name="Zhang J."/>
            <person name="Li Y."/>
            <person name="Zhou W."/>
            <person name="Zhang B."/>
            <person name="Hu W."/>
            <person name="Eijk M."/>
            <person name="Tang J."/>
            <person name="Witsenboer H."/>
            <person name="Zhao S."/>
            <person name="Li Z."/>
            <person name="Zhang A."/>
            <person name="Wang D."/>
            <person name="Liang C."/>
        </authorList>
    </citation>
    <scope>NUCLEOTIDE SEQUENCE [LARGE SCALE GENOMIC DNA]</scope>
    <source>
        <strain evidence="1">cv. G1812</strain>
    </source>
</reference>
<dbReference type="EnsemblPlants" id="TuG1812G0300002005.01.T02">
    <property type="protein sequence ID" value="TuG1812G0300002005.01.T02"/>
    <property type="gene ID" value="TuG1812G0300002005.01"/>
</dbReference>
<organism evidence="1 2">
    <name type="scientific">Triticum urartu</name>
    <name type="common">Red wild einkorn</name>
    <name type="synonym">Crithodium urartu</name>
    <dbReference type="NCBI Taxonomy" id="4572"/>
    <lineage>
        <taxon>Eukaryota</taxon>
        <taxon>Viridiplantae</taxon>
        <taxon>Streptophyta</taxon>
        <taxon>Embryophyta</taxon>
        <taxon>Tracheophyta</taxon>
        <taxon>Spermatophyta</taxon>
        <taxon>Magnoliopsida</taxon>
        <taxon>Liliopsida</taxon>
        <taxon>Poales</taxon>
        <taxon>Poaceae</taxon>
        <taxon>BOP clade</taxon>
        <taxon>Pooideae</taxon>
        <taxon>Triticodae</taxon>
        <taxon>Triticeae</taxon>
        <taxon>Triticinae</taxon>
        <taxon>Triticum</taxon>
    </lineage>
</organism>
<evidence type="ECO:0000313" key="1">
    <source>
        <dbReference type="EnsemblPlants" id="TuG1812G0300002005.01.T02"/>
    </source>
</evidence>
<dbReference type="Proteomes" id="UP000015106">
    <property type="component" value="Chromosome 3"/>
</dbReference>
<reference evidence="1" key="3">
    <citation type="submission" date="2022-06" db="UniProtKB">
        <authorList>
            <consortium name="EnsemblPlants"/>
        </authorList>
    </citation>
    <scope>IDENTIFICATION</scope>
</reference>
<evidence type="ECO:0000313" key="2">
    <source>
        <dbReference type="Proteomes" id="UP000015106"/>
    </source>
</evidence>
<accession>A0A8R7PRH3</accession>
<protein>
    <submittedName>
        <fullName evidence="1">Uncharacterized protein</fullName>
    </submittedName>
</protein>
<dbReference type="Gramene" id="TuG1812G0300002005.01.T02">
    <property type="protein sequence ID" value="TuG1812G0300002005.01.T02"/>
    <property type="gene ID" value="TuG1812G0300002005.01"/>
</dbReference>
<keyword evidence="2" id="KW-1185">Reference proteome</keyword>
<name>A0A8R7PRH3_TRIUA</name>